<dbReference type="PATRIC" id="fig|134605.3.peg.570"/>
<name>A0A133NHM9_9FUSO</name>
<dbReference type="Proteomes" id="UP000070617">
    <property type="component" value="Unassembled WGS sequence"/>
</dbReference>
<evidence type="ECO:0000313" key="1">
    <source>
        <dbReference type="EMBL" id="KXA15761.1"/>
    </source>
</evidence>
<accession>A0A133NHM9</accession>
<organism evidence="1 2">
    <name type="scientific">Fusobacterium equinum</name>
    <dbReference type="NCBI Taxonomy" id="134605"/>
    <lineage>
        <taxon>Bacteria</taxon>
        <taxon>Fusobacteriati</taxon>
        <taxon>Fusobacteriota</taxon>
        <taxon>Fusobacteriia</taxon>
        <taxon>Fusobacteriales</taxon>
        <taxon>Fusobacteriaceae</taxon>
        <taxon>Fusobacterium</taxon>
    </lineage>
</organism>
<evidence type="ECO:0000313" key="2">
    <source>
        <dbReference type="Proteomes" id="UP000070617"/>
    </source>
</evidence>
<dbReference type="AlphaFoldDB" id="A0A133NHM9"/>
<dbReference type="EMBL" id="LRPX01000023">
    <property type="protein sequence ID" value="KXA15761.1"/>
    <property type="molecule type" value="Genomic_DNA"/>
</dbReference>
<reference evidence="2" key="1">
    <citation type="submission" date="2016-01" db="EMBL/GenBank/DDBJ databases">
        <authorList>
            <person name="Mitreva M."/>
            <person name="Pepin K.H."/>
            <person name="Mihindukulasuriya K.A."/>
            <person name="Fulton R."/>
            <person name="Fronick C."/>
            <person name="O'Laughlin M."/>
            <person name="Miner T."/>
            <person name="Herter B."/>
            <person name="Rosa B.A."/>
            <person name="Cordes M."/>
            <person name="Tomlinson C."/>
            <person name="Wollam A."/>
            <person name="Palsikar V.B."/>
            <person name="Mardis E.R."/>
            <person name="Wilson R.K."/>
        </authorList>
    </citation>
    <scope>NUCLEOTIDE SEQUENCE [LARGE SCALE GENOMIC DNA]</scope>
    <source>
        <strain evidence="2">CMW8396</strain>
    </source>
</reference>
<protein>
    <submittedName>
        <fullName evidence="1">Uncharacterized protein</fullName>
    </submittedName>
</protein>
<keyword evidence="2" id="KW-1185">Reference proteome</keyword>
<dbReference type="STRING" id="134605.HMPREF3206_00567"/>
<proteinExistence type="predicted"/>
<comment type="caution">
    <text evidence="1">The sequence shown here is derived from an EMBL/GenBank/DDBJ whole genome shotgun (WGS) entry which is preliminary data.</text>
</comment>
<sequence length="41" mass="5016">MRLHYNQDGSIQMTLHFKGILIEKTFLGKKEYYQYLQNFSM</sequence>
<gene>
    <name evidence="1" type="ORF">HMPREF3206_00567</name>
</gene>
<dbReference type="RefSeq" id="WP_261787106.1">
    <property type="nucleotide sequence ID" value="NZ_KQ956519.1"/>
</dbReference>